<evidence type="ECO:0000256" key="7">
    <source>
        <dbReference type="ARBA" id="ARBA00023136"/>
    </source>
</evidence>
<evidence type="ECO:0000256" key="1">
    <source>
        <dbReference type="ARBA" id="ARBA00004429"/>
    </source>
</evidence>
<comment type="subcellular location">
    <subcellularLocation>
        <location evidence="1">Cell inner membrane</location>
        <topology evidence="1">Multi-pass membrane protein</topology>
    </subcellularLocation>
</comment>
<dbReference type="Proteomes" id="UP000001955">
    <property type="component" value="Chromosome"/>
</dbReference>
<feature type="transmembrane region" description="Helical" evidence="8">
    <location>
        <begin position="304"/>
        <end position="328"/>
    </location>
</feature>
<accession>K6VSW7</accession>
<dbReference type="PANTHER" id="PTHR30462:SF3">
    <property type="entry name" value="INTERMEMBRANE TRANSPORT PROTEIN PQIA"/>
    <property type="match status" value="1"/>
</dbReference>
<feature type="transmembrane region" description="Helical" evidence="8">
    <location>
        <begin position="253"/>
        <end position="276"/>
    </location>
</feature>
<dbReference type="InterPro" id="IPR051800">
    <property type="entry name" value="PqiA-PqiB_transport"/>
</dbReference>
<dbReference type="eggNOG" id="COG2995">
    <property type="taxonomic scope" value="Bacteria"/>
</dbReference>
<dbReference type="GO" id="GO:0005886">
    <property type="term" value="C:plasma membrane"/>
    <property type="evidence" value="ECO:0007669"/>
    <property type="project" value="UniProtKB-SubCell"/>
</dbReference>
<evidence type="ECO:0000256" key="3">
    <source>
        <dbReference type="ARBA" id="ARBA00022475"/>
    </source>
</evidence>
<dbReference type="PATRIC" id="fig|630626.3.peg.2405"/>
<proteinExistence type="inferred from homology"/>
<evidence type="ECO:0000256" key="4">
    <source>
        <dbReference type="ARBA" id="ARBA00022519"/>
    </source>
</evidence>
<evidence type="ECO:0000313" key="10">
    <source>
        <dbReference type="Proteomes" id="UP000001955"/>
    </source>
</evidence>
<keyword evidence="7 8" id="KW-0472">Membrane</keyword>
<keyword evidence="5 8" id="KW-0812">Transmembrane</keyword>
<feature type="transmembrane region" description="Helical" evidence="8">
    <location>
        <begin position="135"/>
        <end position="157"/>
    </location>
</feature>
<evidence type="ECO:0000256" key="8">
    <source>
        <dbReference type="SAM" id="Phobius"/>
    </source>
</evidence>
<dbReference type="RefSeq" id="WP_002439594.1">
    <property type="nucleotide sequence ID" value="NC_017910.1"/>
</dbReference>
<dbReference type="KEGG" id="ebt:EBL_c24830"/>
<gene>
    <name evidence="9" type="primary">pqiA</name>
    <name evidence="9" type="ordered locus">EBL_c24830</name>
</gene>
<evidence type="ECO:0000256" key="5">
    <source>
        <dbReference type="ARBA" id="ARBA00022692"/>
    </source>
</evidence>
<dbReference type="STRING" id="630626.EBL_c24830"/>
<dbReference type="InterPro" id="IPR005219">
    <property type="entry name" value="PqiA-like_proteobact"/>
</dbReference>
<comment type="similarity">
    <text evidence="2">Belongs to the PqiA family.</text>
</comment>
<accession>I2BAL5</accession>
<keyword evidence="10" id="KW-1185">Reference proteome</keyword>
<feature type="transmembrane region" description="Helical" evidence="8">
    <location>
        <begin position="53"/>
        <end position="72"/>
    </location>
</feature>
<dbReference type="AlphaFoldDB" id="I2BAL5"/>
<dbReference type="OrthoDB" id="9800207at2"/>
<feature type="transmembrane region" description="Helical" evidence="8">
    <location>
        <begin position="378"/>
        <end position="401"/>
    </location>
</feature>
<dbReference type="NCBIfam" id="TIGR00155">
    <property type="entry name" value="pqiA_fam"/>
    <property type="match status" value="1"/>
</dbReference>
<dbReference type="EMBL" id="CP001560">
    <property type="protein sequence ID" value="AFJ47569.1"/>
    <property type="molecule type" value="Genomic_DNA"/>
</dbReference>
<organism evidence="9 10">
    <name type="scientific">Shimwellia blattae (strain ATCC 29907 / DSM 4481 / JCM 1650 / NBRC 105725 / CDC 9005-74)</name>
    <name type="common">Escherichia blattae</name>
    <dbReference type="NCBI Taxonomy" id="630626"/>
    <lineage>
        <taxon>Bacteria</taxon>
        <taxon>Pseudomonadati</taxon>
        <taxon>Pseudomonadota</taxon>
        <taxon>Gammaproteobacteria</taxon>
        <taxon>Enterobacterales</taxon>
        <taxon>Enterobacteriaceae</taxon>
        <taxon>Shimwellia</taxon>
    </lineage>
</organism>
<evidence type="ECO:0000256" key="6">
    <source>
        <dbReference type="ARBA" id="ARBA00022989"/>
    </source>
</evidence>
<name>I2BAL5_SHIBC</name>
<dbReference type="Pfam" id="PF04403">
    <property type="entry name" value="PqiA"/>
    <property type="match status" value="2"/>
</dbReference>
<keyword evidence="6 8" id="KW-1133">Transmembrane helix</keyword>
<dbReference type="NCBIfam" id="NF011683">
    <property type="entry name" value="PRK15103.1"/>
    <property type="match status" value="1"/>
</dbReference>
<dbReference type="HOGENOM" id="CLU_041903_0_1_6"/>
<reference evidence="9 10" key="1">
    <citation type="journal article" date="2012" name="J. Bacteriol.">
        <title>Complete genome sequence of the B12-producing Shimwellia blattae strain DSM 4481, isolated from a cockroach.</title>
        <authorList>
            <person name="Brzuszkiewicz E."/>
            <person name="Waschkowitz T."/>
            <person name="Wiezer A."/>
            <person name="Daniel R."/>
        </authorList>
    </citation>
    <scope>NUCLEOTIDE SEQUENCE [LARGE SCALE GENOMIC DNA]</scope>
    <source>
        <strain evidence="10">ATCC 29907 / DSM 4481 / JCM 1650 / NBRC 105725 / CDC 9005-74</strain>
    </source>
</reference>
<evidence type="ECO:0000313" key="9">
    <source>
        <dbReference type="EMBL" id="AFJ47569.1"/>
    </source>
</evidence>
<feature type="transmembrane region" description="Helical" evidence="8">
    <location>
        <begin position="163"/>
        <end position="185"/>
    </location>
</feature>
<keyword evidence="4" id="KW-0997">Cell inner membrane</keyword>
<feature type="transmembrane region" description="Helical" evidence="8">
    <location>
        <begin position="348"/>
        <end position="366"/>
    </location>
</feature>
<dbReference type="PANTHER" id="PTHR30462">
    <property type="entry name" value="INTERMEMBRANE TRANSPORT PROTEIN PQIB-RELATED"/>
    <property type="match status" value="1"/>
</dbReference>
<protein>
    <submittedName>
        <fullName evidence="9">Paraquat-inducible membrane protein A</fullName>
    </submittedName>
</protein>
<feature type="transmembrane region" description="Helical" evidence="8">
    <location>
        <begin position="99"/>
        <end position="123"/>
    </location>
</feature>
<dbReference type="InterPro" id="IPR007498">
    <property type="entry name" value="PqiA-like"/>
</dbReference>
<sequence length="423" mass="47020">MCDAHHAGKAILCPQCDLLVTLPALSPEHKANCPRCGTSLTVNWNAPRQRPTAYALAALFMLVLSNLFPFIYMKVAGITSEVRMLQIPEVMFSEDYSSLGTFFILFVQLVPAFCLVTILLLVNRVTMPQKLKYRLARVLFALKSWGMAEIFLTGVLVSFVKLMAYGDIGVGSSFIPWCLFCVLQLRAFQCVDRRWLWDDIAPAPACPVPFKAGMTGLRQGLRSCSCCTAILPAGQLECGRCHTKGYPRKRHSLQWTVSLLLTAIMLYFPANILPIMTTDLLGDKMPSTILAGVILLWSEGSYPVAGVIFIASIMVPTLKMIAIAWLCLDARGHGVARDRERMHLMYEIVEFVGRWSMIDVFVIAVLSSLVRMGALMNIYPAIGALMFAMVVIITMLAAAMFDPRLSWDRVPDPDHEELNKSGK</sequence>
<keyword evidence="3" id="KW-1003">Cell membrane</keyword>
<evidence type="ECO:0000256" key="2">
    <source>
        <dbReference type="ARBA" id="ARBA00007555"/>
    </source>
</evidence>